<evidence type="ECO:0000313" key="2">
    <source>
        <dbReference type="Proteomes" id="UP000730618"/>
    </source>
</evidence>
<proteinExistence type="predicted"/>
<gene>
    <name evidence="1" type="ORF">PAECIP111802_07359</name>
</gene>
<name>A0ABM8VUT9_9BACL</name>
<reference evidence="1 2" key="1">
    <citation type="submission" date="2021-06" db="EMBL/GenBank/DDBJ databases">
        <authorList>
            <person name="Criscuolo A."/>
        </authorList>
    </citation>
    <scope>NUCLEOTIDE SEQUENCE [LARGE SCALE GENOMIC DNA]</scope>
    <source>
        <strain evidence="2">CIP 111802</strain>
    </source>
</reference>
<dbReference type="RefSeq" id="WP_218103446.1">
    <property type="nucleotide sequence ID" value="NZ_CAJVCE010000059.1"/>
</dbReference>
<dbReference type="EMBL" id="CAJVCE010000059">
    <property type="protein sequence ID" value="CAG7659088.1"/>
    <property type="molecule type" value="Genomic_DNA"/>
</dbReference>
<comment type="caution">
    <text evidence="1">The sequence shown here is derived from an EMBL/GenBank/DDBJ whole genome shotgun (WGS) entry which is preliminary data.</text>
</comment>
<protein>
    <submittedName>
        <fullName evidence="1">Uncharacterized protein</fullName>
    </submittedName>
</protein>
<organism evidence="1 2">
    <name type="scientific">Paenibacillus allorhizosphaerae</name>
    <dbReference type="NCBI Taxonomy" id="2849866"/>
    <lineage>
        <taxon>Bacteria</taxon>
        <taxon>Bacillati</taxon>
        <taxon>Bacillota</taxon>
        <taxon>Bacilli</taxon>
        <taxon>Bacillales</taxon>
        <taxon>Paenibacillaceae</taxon>
        <taxon>Paenibacillus</taxon>
    </lineage>
</organism>
<dbReference type="Proteomes" id="UP000730618">
    <property type="component" value="Unassembled WGS sequence"/>
</dbReference>
<evidence type="ECO:0000313" key="1">
    <source>
        <dbReference type="EMBL" id="CAG7659088.1"/>
    </source>
</evidence>
<accession>A0ABM8VUT9</accession>
<sequence>MNTYVRLWFYADKELPEIASKLKLLGGFQEYLHDGEDTWEWCSSEFGGINALDEVKIEQIGRQISIDLIAKVYLGEVNKNAWSYTDSKIR</sequence>
<keyword evidence="2" id="KW-1185">Reference proteome</keyword>